<dbReference type="AlphaFoldDB" id="A0A9C6TKH3"/>
<evidence type="ECO:0000256" key="2">
    <source>
        <dbReference type="ARBA" id="ARBA00022614"/>
    </source>
</evidence>
<evidence type="ECO:0000256" key="4">
    <source>
        <dbReference type="ARBA" id="ARBA00022801"/>
    </source>
</evidence>
<comment type="catalytic activity">
    <reaction evidence="6">
        <text>NAD(+) + H2O = ADP-D-ribose + nicotinamide + H(+)</text>
        <dbReference type="Rhea" id="RHEA:16301"/>
        <dbReference type="ChEBI" id="CHEBI:15377"/>
        <dbReference type="ChEBI" id="CHEBI:15378"/>
        <dbReference type="ChEBI" id="CHEBI:17154"/>
        <dbReference type="ChEBI" id="CHEBI:57540"/>
        <dbReference type="ChEBI" id="CHEBI:57967"/>
        <dbReference type="EC" id="3.2.2.6"/>
    </reaction>
    <physiologicalReaction direction="left-to-right" evidence="6">
        <dbReference type="Rhea" id="RHEA:16302"/>
    </physiologicalReaction>
</comment>
<keyword evidence="8" id="KW-1185">Reference proteome</keyword>
<dbReference type="Gene3D" id="1.10.8.430">
    <property type="entry name" value="Helical domain of apoptotic protease-activating factors"/>
    <property type="match status" value="1"/>
</dbReference>
<name>A0A9C6TKH3_ARADU</name>
<dbReference type="InterPro" id="IPR044974">
    <property type="entry name" value="Disease_R_plants"/>
</dbReference>
<dbReference type="SUPFAM" id="SSF52058">
    <property type="entry name" value="L domain-like"/>
    <property type="match status" value="1"/>
</dbReference>
<evidence type="ECO:0000313" key="8">
    <source>
        <dbReference type="Proteomes" id="UP000515211"/>
    </source>
</evidence>
<dbReference type="FunFam" id="3.40.50.10140:FF:000007">
    <property type="entry name" value="Disease resistance protein (TIR-NBS-LRR class)"/>
    <property type="match status" value="1"/>
</dbReference>
<dbReference type="GeneID" id="107485884"/>
<evidence type="ECO:0000256" key="5">
    <source>
        <dbReference type="ARBA" id="ARBA00023027"/>
    </source>
</evidence>
<dbReference type="InterPro" id="IPR000157">
    <property type="entry name" value="TIR_dom"/>
</dbReference>
<evidence type="ECO:0000259" key="7">
    <source>
        <dbReference type="PROSITE" id="PS50104"/>
    </source>
</evidence>
<dbReference type="SUPFAM" id="SSF52540">
    <property type="entry name" value="P-loop containing nucleoside triphosphate hydrolases"/>
    <property type="match status" value="1"/>
</dbReference>
<keyword evidence="2" id="KW-0433">Leucine-rich repeat</keyword>
<dbReference type="PRINTS" id="PR00364">
    <property type="entry name" value="DISEASERSIST"/>
</dbReference>
<organism evidence="8 9">
    <name type="scientific">Arachis duranensis</name>
    <name type="common">Wild peanut</name>
    <dbReference type="NCBI Taxonomy" id="130453"/>
    <lineage>
        <taxon>Eukaryota</taxon>
        <taxon>Viridiplantae</taxon>
        <taxon>Streptophyta</taxon>
        <taxon>Embryophyta</taxon>
        <taxon>Tracheophyta</taxon>
        <taxon>Spermatophyta</taxon>
        <taxon>Magnoliopsida</taxon>
        <taxon>eudicotyledons</taxon>
        <taxon>Gunneridae</taxon>
        <taxon>Pentapetalae</taxon>
        <taxon>rosids</taxon>
        <taxon>fabids</taxon>
        <taxon>Fabales</taxon>
        <taxon>Fabaceae</taxon>
        <taxon>Papilionoideae</taxon>
        <taxon>50 kb inversion clade</taxon>
        <taxon>dalbergioids sensu lato</taxon>
        <taxon>Dalbergieae</taxon>
        <taxon>Pterocarpus clade</taxon>
        <taxon>Arachis</taxon>
    </lineage>
</organism>
<dbReference type="InterPro" id="IPR058192">
    <property type="entry name" value="WHD_ROQ1-like"/>
</dbReference>
<dbReference type="GO" id="GO:0007165">
    <property type="term" value="P:signal transduction"/>
    <property type="evidence" value="ECO:0007669"/>
    <property type="project" value="InterPro"/>
</dbReference>
<dbReference type="InterPro" id="IPR002182">
    <property type="entry name" value="NB-ARC"/>
</dbReference>
<dbReference type="Gene3D" id="3.40.50.10140">
    <property type="entry name" value="Toll/interleukin-1 receptor homology (TIR) domain"/>
    <property type="match status" value="1"/>
</dbReference>
<keyword evidence="4" id="KW-0378">Hydrolase</keyword>
<dbReference type="GO" id="GO:0006952">
    <property type="term" value="P:defense response"/>
    <property type="evidence" value="ECO:0007669"/>
    <property type="project" value="InterPro"/>
</dbReference>
<dbReference type="EC" id="3.2.2.6" evidence="1"/>
<dbReference type="Pfam" id="PF20160">
    <property type="entry name" value="C-JID"/>
    <property type="match status" value="1"/>
</dbReference>
<keyword evidence="3" id="KW-0677">Repeat</keyword>
<proteinExistence type="predicted"/>
<feature type="domain" description="TIR" evidence="7">
    <location>
        <begin position="19"/>
        <end position="186"/>
    </location>
</feature>
<dbReference type="RefSeq" id="XP_052115866.1">
    <property type="nucleotide sequence ID" value="XM_052259906.1"/>
</dbReference>
<dbReference type="InterPro" id="IPR042197">
    <property type="entry name" value="Apaf_helical"/>
</dbReference>
<dbReference type="KEGG" id="adu:107485884"/>
<evidence type="ECO:0000256" key="6">
    <source>
        <dbReference type="ARBA" id="ARBA00047304"/>
    </source>
</evidence>
<dbReference type="Pfam" id="PF00931">
    <property type="entry name" value="NB-ARC"/>
    <property type="match status" value="1"/>
</dbReference>
<dbReference type="Proteomes" id="UP000515211">
    <property type="component" value="Chromosome 4"/>
</dbReference>
<dbReference type="SMART" id="SM00255">
    <property type="entry name" value="TIR"/>
    <property type="match status" value="1"/>
</dbReference>
<dbReference type="PANTHER" id="PTHR11017:SF559">
    <property type="entry name" value="DISEASE RESISTANCE PROTEIN CHL1"/>
    <property type="match status" value="1"/>
</dbReference>
<dbReference type="Pfam" id="PF23282">
    <property type="entry name" value="WHD_ROQ1"/>
    <property type="match status" value="1"/>
</dbReference>
<dbReference type="GO" id="GO:0061809">
    <property type="term" value="F:NAD+ nucleosidase activity, cyclic ADP-ribose generating"/>
    <property type="evidence" value="ECO:0007669"/>
    <property type="project" value="UniProtKB-EC"/>
</dbReference>
<protein>
    <recommendedName>
        <fullName evidence="1">ADP-ribosyl cyclase/cyclic ADP-ribose hydrolase</fullName>
        <ecNumber evidence="1">3.2.2.6</ecNumber>
    </recommendedName>
</protein>
<dbReference type="Pfam" id="PF01582">
    <property type="entry name" value="TIR"/>
    <property type="match status" value="1"/>
</dbReference>
<dbReference type="Gene3D" id="3.80.10.10">
    <property type="entry name" value="Ribonuclease Inhibitor"/>
    <property type="match status" value="3"/>
</dbReference>
<evidence type="ECO:0000256" key="3">
    <source>
        <dbReference type="ARBA" id="ARBA00022737"/>
    </source>
</evidence>
<dbReference type="SUPFAM" id="SSF52200">
    <property type="entry name" value="Toll/Interleukin receptor TIR domain"/>
    <property type="match status" value="1"/>
</dbReference>
<dbReference type="PROSITE" id="PS50104">
    <property type="entry name" value="TIR"/>
    <property type="match status" value="1"/>
</dbReference>
<dbReference type="PANTHER" id="PTHR11017">
    <property type="entry name" value="LEUCINE-RICH REPEAT-CONTAINING PROTEIN"/>
    <property type="match status" value="1"/>
</dbReference>
<reference evidence="9" key="2">
    <citation type="submission" date="2025-08" db="UniProtKB">
        <authorList>
            <consortium name="RefSeq"/>
        </authorList>
    </citation>
    <scope>IDENTIFICATION</scope>
    <source>
        <tissue evidence="9">Whole plant</tissue>
    </source>
</reference>
<keyword evidence="5" id="KW-0520">NAD</keyword>
<sequence length="1115" mass="126218">MASFVGDEASSSSLMPRPCTYKVFLSFRGKDTRKGFTSHLYAALVNRGITTYIDDKNLPKGDLISHELLKAIEESMFGVIVLSPNYASSTWCLDELQKIVECNNNLGLQIVAVFYHVKPCDVRHQIGAFEEAFKKHELRFGQESDRVRRWRNALKQVASYSNWDSEQFKNEAILVESIAQHIHERLIMKLPSSMKNLVGIDSRLEQVVRHIGLGGNDVRFIGICGMGGIGKTTISRRVYETIRSEFKASCFLANVRETCEKRGIVQIQKQLLDRTNINSDTSFHDEFEGKAIICDSLCHKKVLLVLDDVDDGGLLENLAGEQDWFGPGSRIIITTRDKHVLEVHGAVNRICKVEGLEQNEALELFCLKAFKRPKPEEGYMDLSKEVVEYCDGLPLALVVLGSHLCGQTIDVWRSAIEKIKSFPHDKIFNTLKISYDGLDHSEKNIFLDIACFFKGREKDYATNILRRCGYHAEASISALINKSLLSIINDDKYADMLGMHDLLQDMGKHIVIQESRDDPSRRSRLWSYTDVDLVLAQNKENEATHSIVLYNMYSEIERNWGDLDIRDLSFSNMFKLKLLILDGVKVPILCNIPCTLKVLHWKGCPMETLPFTDGRYELVEIDLSYSKIVQLWDGKKVLKLLQHLNLSFCDKLKQTPDLSGAPNLKTLNLHRCEELNYIHPSLAHHKSLVELNLMNCKSLETLGDKLEMSSLEKLYLFSCSSLRRLPEFGKCMKQLLILNLTLTGIEELPTTPGRLGGVSELDLSGCRKLTSLPLSLACFVGLKKLELSRFVELSCVPYSTHGLESLTAYDKSDNPNIVGLLCSLSRLTSLSTLKLYRCFPTSRKEWNLYYNLGHLTSLTDLDLSRNYFLRVPISIHELPRLTRLNLNDCRFLKVLPELPSSLRELQAQRCHSLDASNVNDAISKACCGFAESASQDREDVLQMLIPGKEIPAWFEHQEQDDGVSVSFPHNCPSTEIITLALCFLLDGFTFLQEQPSVVCNGKEFINTSLLKMSPGTSSKQLFIVCLNGFCFSEQLCQDNRFQMLVPSCGYFNNIRVLRSGACWVIKQDSEGFKKRKSKTGKRKATLELEIDMMSHSSPSRNKMLVVAPPLNELEE</sequence>
<dbReference type="InterPro" id="IPR027417">
    <property type="entry name" value="P-loop_NTPase"/>
</dbReference>
<dbReference type="InterPro" id="IPR035897">
    <property type="entry name" value="Toll_tir_struct_dom_sf"/>
</dbReference>
<evidence type="ECO:0000313" key="9">
    <source>
        <dbReference type="RefSeq" id="XP_052115866.1"/>
    </source>
</evidence>
<accession>A0A9C6TKH3</accession>
<reference evidence="8" key="1">
    <citation type="journal article" date="2016" name="Nat. Genet.">
        <title>The genome sequences of Arachis duranensis and Arachis ipaensis, the diploid ancestors of cultivated peanut.</title>
        <authorList>
            <person name="Bertioli D.J."/>
            <person name="Cannon S.B."/>
            <person name="Froenicke L."/>
            <person name="Huang G."/>
            <person name="Farmer A.D."/>
            <person name="Cannon E.K."/>
            <person name="Liu X."/>
            <person name="Gao D."/>
            <person name="Clevenger J."/>
            <person name="Dash S."/>
            <person name="Ren L."/>
            <person name="Moretzsohn M.C."/>
            <person name="Shirasawa K."/>
            <person name="Huang W."/>
            <person name="Vidigal B."/>
            <person name="Abernathy B."/>
            <person name="Chu Y."/>
            <person name="Niederhuth C.E."/>
            <person name="Umale P."/>
            <person name="Araujo A.C."/>
            <person name="Kozik A."/>
            <person name="Kim K.D."/>
            <person name="Burow M.D."/>
            <person name="Varshney R.K."/>
            <person name="Wang X."/>
            <person name="Zhang X."/>
            <person name="Barkley N."/>
            <person name="Guimaraes P.M."/>
            <person name="Isobe S."/>
            <person name="Guo B."/>
            <person name="Liao B."/>
            <person name="Stalker H.T."/>
            <person name="Schmitz R.J."/>
            <person name="Scheffler B.E."/>
            <person name="Leal-Bertioli S.C."/>
            <person name="Xun X."/>
            <person name="Jackson S.A."/>
            <person name="Michelmore R."/>
            <person name="Ozias-Akins P."/>
        </authorList>
    </citation>
    <scope>NUCLEOTIDE SEQUENCE [LARGE SCALE GENOMIC DNA]</scope>
    <source>
        <strain evidence="8">cv. V14167</strain>
    </source>
</reference>
<dbReference type="InterPro" id="IPR045344">
    <property type="entry name" value="C-JID"/>
</dbReference>
<dbReference type="GO" id="GO:0043531">
    <property type="term" value="F:ADP binding"/>
    <property type="evidence" value="ECO:0007669"/>
    <property type="project" value="InterPro"/>
</dbReference>
<evidence type="ECO:0000256" key="1">
    <source>
        <dbReference type="ARBA" id="ARBA00011982"/>
    </source>
</evidence>
<dbReference type="InterPro" id="IPR032675">
    <property type="entry name" value="LRR_dom_sf"/>
</dbReference>
<gene>
    <name evidence="9" type="primary">LOC107485884</name>
</gene>
<dbReference type="Gene3D" id="3.40.50.300">
    <property type="entry name" value="P-loop containing nucleotide triphosphate hydrolases"/>
    <property type="match status" value="1"/>
</dbReference>